<reference evidence="2" key="1">
    <citation type="journal article" date="2019" name="Int. J. Syst. Evol. Microbiol.">
        <title>The Global Catalogue of Microorganisms (GCM) 10K type strain sequencing project: providing services to taxonomists for standard genome sequencing and annotation.</title>
        <authorList>
            <consortium name="The Broad Institute Genomics Platform"/>
            <consortium name="The Broad Institute Genome Sequencing Center for Infectious Disease"/>
            <person name="Wu L."/>
            <person name="Ma J."/>
        </authorList>
    </citation>
    <scope>NUCLEOTIDE SEQUENCE [LARGE SCALE GENOMIC DNA]</scope>
    <source>
        <strain evidence="2">CGMCC 1.10992</strain>
    </source>
</reference>
<dbReference type="InterPro" id="IPR010033">
    <property type="entry name" value="HAD_SF_ppase_IIIC"/>
</dbReference>
<dbReference type="InterPro" id="IPR023214">
    <property type="entry name" value="HAD_sf"/>
</dbReference>
<evidence type="ECO:0000313" key="2">
    <source>
        <dbReference type="Proteomes" id="UP001597380"/>
    </source>
</evidence>
<dbReference type="EMBL" id="JBHUHT010000011">
    <property type="protein sequence ID" value="MFD2095979.1"/>
    <property type="molecule type" value="Genomic_DNA"/>
</dbReference>
<dbReference type="NCBIfam" id="TIGR01681">
    <property type="entry name" value="HAD-SF-IIIC"/>
    <property type="match status" value="1"/>
</dbReference>
<protein>
    <submittedName>
        <fullName evidence="1">HAD-IIIC family phosphatase</fullName>
    </submittedName>
</protein>
<dbReference type="InterPro" id="IPR016181">
    <property type="entry name" value="Acyl_CoA_acyltransferase"/>
</dbReference>
<sequence>MELAAPQLADKIRAAKPALVQAWYEHQFSPSWVANWQISGVREGDRERLTERFLAPLVELLCRCLGGDQTMSAIYLDERLRYAPHREAMSRRAEFFQQLLNQDLASLRKTLSLAPPEEAVLEQYWQELHAPLLRASELPVSLLALGDCLMNEIRVFLPALCAQQNIALDMRCIYFSNAQQRGLSLDDVKAFLSVNQVDLIGISFFSFSGIPAYSLVLREADQLDQDGLQSRVDMLLAQARDFIAELRKLTNVPVLLHNVSGLPLTRWRHHLPVLPPLSRGRKRLMALLNQGLGDLAEHTENCLLIDEWQAVNQYGWRPASKNLLPKALRTMAHTSAFGQMLSPQYLKPIRAFQHLKKTKALLLDFDNTLWRGVMADEEVEQFHGRQKLLRELKNAGLLLIAVSKNSEENIRWQEMTLQPEDFAATKINWQMKPQNIAEVAHELNLGLNSFVFIDDNPVERELVANELPDVVCLDAEADWVWQSLELLFEFPNTQQTEEASKRTEMYQQQVARKQSMGGQLDYPAMMASLGLTMRFSEALDKDLDRVSELVSRTNQFNTTTIRYDKSELAEMMTSPNFRIFVAELGDKFGELGIVCVAVIECKDNTWYIANFIMSCRAMGFNLELAMLHQVVKLAQAADVSAVTGRYVASDRNLPCAQLFANAGFEKSNDIDWQLEEASFDALQAVEWITQKPRS</sequence>
<proteinExistence type="predicted"/>
<organism evidence="1 2">
    <name type="scientific">Corallincola platygyrae</name>
    <dbReference type="NCBI Taxonomy" id="1193278"/>
    <lineage>
        <taxon>Bacteria</taxon>
        <taxon>Pseudomonadati</taxon>
        <taxon>Pseudomonadota</taxon>
        <taxon>Gammaproteobacteria</taxon>
        <taxon>Alteromonadales</taxon>
        <taxon>Psychromonadaceae</taxon>
        <taxon>Corallincola</taxon>
    </lineage>
</organism>
<evidence type="ECO:0000313" key="1">
    <source>
        <dbReference type="EMBL" id="MFD2095979.1"/>
    </source>
</evidence>
<dbReference type="InterPro" id="IPR010037">
    <property type="entry name" value="FkbH_domain"/>
</dbReference>
<accession>A0ABW4XLK5</accession>
<comment type="caution">
    <text evidence="1">The sequence shown here is derived from an EMBL/GenBank/DDBJ whole genome shotgun (WGS) entry which is preliminary data.</text>
</comment>
<dbReference type="Gene3D" id="3.40.630.30">
    <property type="match status" value="1"/>
</dbReference>
<gene>
    <name evidence="1" type="ORF">ACFSJ3_08290</name>
</gene>
<dbReference type="NCBIfam" id="TIGR01686">
    <property type="entry name" value="FkbH"/>
    <property type="match status" value="1"/>
</dbReference>
<dbReference type="Proteomes" id="UP001597380">
    <property type="component" value="Unassembled WGS sequence"/>
</dbReference>
<dbReference type="InterPro" id="IPR036412">
    <property type="entry name" value="HAD-like_sf"/>
</dbReference>
<name>A0ABW4XLK5_9GAMM</name>
<dbReference type="RefSeq" id="WP_345340869.1">
    <property type="nucleotide sequence ID" value="NZ_BAABLI010000017.1"/>
</dbReference>
<keyword evidence="2" id="KW-1185">Reference proteome</keyword>
<dbReference type="SUPFAM" id="SSF56784">
    <property type="entry name" value="HAD-like"/>
    <property type="match status" value="1"/>
</dbReference>
<dbReference type="SUPFAM" id="SSF55729">
    <property type="entry name" value="Acyl-CoA N-acyltransferases (Nat)"/>
    <property type="match status" value="1"/>
</dbReference>
<dbReference type="Gene3D" id="3.40.50.1000">
    <property type="entry name" value="HAD superfamily/HAD-like"/>
    <property type="match status" value="1"/>
</dbReference>